<dbReference type="SMART" id="SM00387">
    <property type="entry name" value="HATPase_c"/>
    <property type="match status" value="1"/>
</dbReference>
<comment type="caution">
    <text evidence="11">The sequence shown here is derived from an EMBL/GenBank/DDBJ whole genome shotgun (WGS) entry which is preliminary data.</text>
</comment>
<dbReference type="InterPro" id="IPR005467">
    <property type="entry name" value="His_kinase_dom"/>
</dbReference>
<dbReference type="Gene3D" id="3.30.565.10">
    <property type="entry name" value="Histidine kinase-like ATPase, C-terminal domain"/>
    <property type="match status" value="1"/>
</dbReference>
<dbReference type="Pfam" id="PF12282">
    <property type="entry name" value="GAF_PdtaS"/>
    <property type="match status" value="1"/>
</dbReference>
<evidence type="ECO:0000256" key="3">
    <source>
        <dbReference type="ARBA" id="ARBA00022553"/>
    </source>
</evidence>
<dbReference type="Gene3D" id="3.30.450.20">
    <property type="entry name" value="PAS domain"/>
    <property type="match status" value="1"/>
</dbReference>
<dbReference type="InterPro" id="IPR038424">
    <property type="entry name" value="H_kinase_PdtaS_GAF_sf"/>
</dbReference>
<dbReference type="PROSITE" id="PS50109">
    <property type="entry name" value="HIS_KIN"/>
    <property type="match status" value="1"/>
</dbReference>
<keyword evidence="4" id="KW-0808">Transferase</keyword>
<dbReference type="Pfam" id="PF08448">
    <property type="entry name" value="PAS_4"/>
    <property type="match status" value="1"/>
</dbReference>
<dbReference type="Gene3D" id="3.30.450.280">
    <property type="entry name" value="GAF domain"/>
    <property type="match status" value="1"/>
</dbReference>
<feature type="region of interest" description="Disordered" evidence="9">
    <location>
        <begin position="446"/>
        <end position="473"/>
    </location>
</feature>
<keyword evidence="5" id="KW-0547">Nucleotide-binding</keyword>
<dbReference type="PANTHER" id="PTHR41523">
    <property type="entry name" value="TWO-COMPONENT SYSTEM SENSOR PROTEIN"/>
    <property type="match status" value="1"/>
</dbReference>
<feature type="domain" description="Histidine kinase" evidence="10">
    <location>
        <begin position="413"/>
        <end position="538"/>
    </location>
</feature>
<dbReference type="Pfam" id="PF02518">
    <property type="entry name" value="HATPase_c"/>
    <property type="match status" value="1"/>
</dbReference>
<accession>A0ABP8CLB7</accession>
<evidence type="ECO:0000259" key="10">
    <source>
        <dbReference type="PROSITE" id="PS50109"/>
    </source>
</evidence>
<evidence type="ECO:0000256" key="4">
    <source>
        <dbReference type="ARBA" id="ARBA00022679"/>
    </source>
</evidence>
<dbReference type="InterPro" id="IPR003594">
    <property type="entry name" value="HATPase_dom"/>
</dbReference>
<keyword evidence="6 11" id="KW-0418">Kinase</keyword>
<dbReference type="PANTHER" id="PTHR41523:SF8">
    <property type="entry name" value="ETHYLENE RESPONSE SENSOR PROTEIN"/>
    <property type="match status" value="1"/>
</dbReference>
<evidence type="ECO:0000256" key="9">
    <source>
        <dbReference type="SAM" id="MobiDB-lite"/>
    </source>
</evidence>
<dbReference type="InterPro" id="IPR013656">
    <property type="entry name" value="PAS_4"/>
</dbReference>
<feature type="compositionally biased region" description="Basic and acidic residues" evidence="9">
    <location>
        <begin position="446"/>
        <end position="472"/>
    </location>
</feature>
<dbReference type="InterPro" id="IPR000014">
    <property type="entry name" value="PAS"/>
</dbReference>
<organism evidence="11 12">
    <name type="scientific">Actinomadura meridiana</name>
    <dbReference type="NCBI Taxonomy" id="559626"/>
    <lineage>
        <taxon>Bacteria</taxon>
        <taxon>Bacillati</taxon>
        <taxon>Actinomycetota</taxon>
        <taxon>Actinomycetes</taxon>
        <taxon>Streptosporangiales</taxon>
        <taxon>Thermomonosporaceae</taxon>
        <taxon>Actinomadura</taxon>
    </lineage>
</organism>
<dbReference type="InterPro" id="IPR036890">
    <property type="entry name" value="HATPase_C_sf"/>
</dbReference>
<comment type="catalytic activity">
    <reaction evidence="1">
        <text>ATP + protein L-histidine = ADP + protein N-phospho-L-histidine.</text>
        <dbReference type="EC" id="2.7.13.3"/>
    </reaction>
</comment>
<keyword evidence="3" id="KW-0597">Phosphoprotein</keyword>
<dbReference type="GO" id="GO:0016301">
    <property type="term" value="F:kinase activity"/>
    <property type="evidence" value="ECO:0007669"/>
    <property type="project" value="UniProtKB-KW"/>
</dbReference>
<gene>
    <name evidence="11" type="ORF">GCM10022254_65530</name>
</gene>
<protein>
    <recommendedName>
        <fullName evidence="2">histidine kinase</fullName>
        <ecNumber evidence="2">2.7.13.3</ecNumber>
    </recommendedName>
</protein>
<evidence type="ECO:0000313" key="12">
    <source>
        <dbReference type="Proteomes" id="UP001501710"/>
    </source>
</evidence>
<evidence type="ECO:0000256" key="6">
    <source>
        <dbReference type="ARBA" id="ARBA00022777"/>
    </source>
</evidence>
<dbReference type="InterPro" id="IPR022066">
    <property type="entry name" value="PdtaS_GAF"/>
</dbReference>
<evidence type="ECO:0000313" key="11">
    <source>
        <dbReference type="EMBL" id="GAA4240529.1"/>
    </source>
</evidence>
<dbReference type="Proteomes" id="UP001501710">
    <property type="component" value="Unassembled WGS sequence"/>
</dbReference>
<name>A0ABP8CLB7_9ACTN</name>
<dbReference type="EC" id="2.7.13.3" evidence="2"/>
<dbReference type="RefSeq" id="WP_344905074.1">
    <property type="nucleotide sequence ID" value="NZ_BAABAS010000026.1"/>
</dbReference>
<keyword evidence="7" id="KW-0067">ATP-binding</keyword>
<reference evidence="12" key="1">
    <citation type="journal article" date="2019" name="Int. J. Syst. Evol. Microbiol.">
        <title>The Global Catalogue of Microorganisms (GCM) 10K type strain sequencing project: providing services to taxonomists for standard genome sequencing and annotation.</title>
        <authorList>
            <consortium name="The Broad Institute Genomics Platform"/>
            <consortium name="The Broad Institute Genome Sequencing Center for Infectious Disease"/>
            <person name="Wu L."/>
            <person name="Ma J."/>
        </authorList>
    </citation>
    <scope>NUCLEOTIDE SEQUENCE [LARGE SCALE GENOMIC DNA]</scope>
    <source>
        <strain evidence="12">JCM 17440</strain>
    </source>
</reference>
<proteinExistence type="predicted"/>
<evidence type="ECO:0000256" key="7">
    <source>
        <dbReference type="ARBA" id="ARBA00022840"/>
    </source>
</evidence>
<evidence type="ECO:0000256" key="2">
    <source>
        <dbReference type="ARBA" id="ARBA00012438"/>
    </source>
</evidence>
<dbReference type="InterPro" id="IPR011495">
    <property type="entry name" value="Sig_transdc_His_kin_sub2_dim/P"/>
</dbReference>
<dbReference type="InterPro" id="IPR004358">
    <property type="entry name" value="Sig_transdc_His_kin-like_C"/>
</dbReference>
<sequence>MPTLTDLTRGRSDLTKQDLEWLHALVSDWQLLADLSFADLLLWVPLTSVEGVPDDSSRGRRPVPDTGETVPGWLAIAQMRPTTGPTAYPEDLVGKIVRTGRRGLIDVAWRERRIVREGDPEWGSGIPVREESIPVRRGDKLLGVIQRSTNLSSARTPSRLELTYLQSASDLATMICDGAFPSPSEKPNLVRSPRVGDGLMRLDRFGNVTYSSPNAQSAYRRLGYPADLVGEALGEVTAALCDTGEPREEALSVVLSGRAPREVEVESHGSIMQLRTIPLVVDGTRIGAIVLCRDVTELRWRDRELMSKDATIREIHHRVKNNLQTVAALLRLQARRLQIPEGRAALDEAVRRVGSIAIVHETLSHTPDELIDFDDIADRVITMAGEVSIPETKVAPKRSGSFGVLPAEVATPLAMALTELLQNALEHGLVNRFGTLEVIARRYGEDRPTEHSGTDNEHSGTDNGAAEDREAPAEGGRLVTIVADDGVGLPADFDAEGTTSLGLQIVRTLIVGELGGRLDFRPRPGGGTEVVVDVPLTDPRFQRRQPPPRDA</sequence>
<dbReference type="EMBL" id="BAABAS010000026">
    <property type="protein sequence ID" value="GAA4240529.1"/>
    <property type="molecule type" value="Genomic_DNA"/>
</dbReference>
<evidence type="ECO:0000256" key="5">
    <source>
        <dbReference type="ARBA" id="ARBA00022741"/>
    </source>
</evidence>
<dbReference type="CDD" id="cd00130">
    <property type="entry name" value="PAS"/>
    <property type="match status" value="1"/>
</dbReference>
<evidence type="ECO:0000256" key="8">
    <source>
        <dbReference type="ARBA" id="ARBA00023012"/>
    </source>
</evidence>
<dbReference type="PRINTS" id="PR00344">
    <property type="entry name" value="BCTRLSENSOR"/>
</dbReference>
<evidence type="ECO:0000256" key="1">
    <source>
        <dbReference type="ARBA" id="ARBA00000085"/>
    </source>
</evidence>
<dbReference type="Pfam" id="PF07568">
    <property type="entry name" value="HisKA_2"/>
    <property type="match status" value="1"/>
</dbReference>
<dbReference type="SUPFAM" id="SSF55874">
    <property type="entry name" value="ATPase domain of HSP90 chaperone/DNA topoisomerase II/histidine kinase"/>
    <property type="match status" value="1"/>
</dbReference>
<keyword evidence="8" id="KW-0902">Two-component regulatory system</keyword>
<keyword evidence="12" id="KW-1185">Reference proteome</keyword>